<reference evidence="13 14" key="1">
    <citation type="submission" date="2012-01" db="EMBL/GenBank/DDBJ databases">
        <title>The Genome Sequence of Odoribacter laneus YIT 12061.</title>
        <authorList>
            <consortium name="The Broad Institute Genome Sequencing Platform"/>
            <person name="Earl A."/>
            <person name="Ward D."/>
            <person name="Feldgarden M."/>
            <person name="Gevers D."/>
            <person name="Morotomi M."/>
            <person name="Young S.K."/>
            <person name="Zeng Q."/>
            <person name="Gargeya S."/>
            <person name="Fitzgerald M."/>
            <person name="Haas B."/>
            <person name="Abouelleil A."/>
            <person name="Alvarado L."/>
            <person name="Arachchi H.M."/>
            <person name="Berlin A."/>
            <person name="Chapman S.B."/>
            <person name="Gearin G."/>
            <person name="Goldberg J."/>
            <person name="Griggs A."/>
            <person name="Gujja S."/>
            <person name="Hansen M."/>
            <person name="Heiman D."/>
            <person name="Howarth C."/>
            <person name="Larimer J."/>
            <person name="Lui A."/>
            <person name="MacDonald P.J.P."/>
            <person name="McCowen C."/>
            <person name="Montmayeur A."/>
            <person name="Murphy C."/>
            <person name="Neiman D."/>
            <person name="Pearson M."/>
            <person name="Priest M."/>
            <person name="Roberts A."/>
            <person name="Saif S."/>
            <person name="Shea T."/>
            <person name="Sisk P."/>
            <person name="Stolte C."/>
            <person name="Sykes S."/>
            <person name="Wortman J."/>
            <person name="Nusbaum C."/>
            <person name="Birren B."/>
        </authorList>
    </citation>
    <scope>NUCLEOTIDE SEQUENCE [LARGE SCALE GENOMIC DNA]</scope>
    <source>
        <strain evidence="13 14">YIT 12061</strain>
    </source>
</reference>
<dbReference type="GO" id="GO:1903457">
    <property type="term" value="P:lactate catabolic process"/>
    <property type="evidence" value="ECO:0007669"/>
    <property type="project" value="TreeGrafter"/>
</dbReference>
<keyword evidence="3" id="KW-0285">Flavoprotein</keyword>
<dbReference type="PROSITE" id="PS00198">
    <property type="entry name" value="4FE4S_FER_1"/>
    <property type="match status" value="1"/>
</dbReference>
<organism evidence="13 14">
    <name type="scientific">Odoribacter laneus YIT 12061</name>
    <dbReference type="NCBI Taxonomy" id="742817"/>
    <lineage>
        <taxon>Bacteria</taxon>
        <taxon>Pseudomonadati</taxon>
        <taxon>Bacteroidota</taxon>
        <taxon>Bacteroidia</taxon>
        <taxon>Bacteroidales</taxon>
        <taxon>Odoribacteraceae</taxon>
        <taxon>Odoribacter</taxon>
    </lineage>
</organism>
<dbReference type="Gene3D" id="3.30.43.10">
    <property type="entry name" value="Uridine Diphospho-n-acetylenolpyruvylglucosamine Reductase, domain 2"/>
    <property type="match status" value="1"/>
</dbReference>
<dbReference type="Gene3D" id="3.30.70.2740">
    <property type="match status" value="1"/>
</dbReference>
<feature type="domain" description="4Fe-4S ferredoxin-type" evidence="11">
    <location>
        <begin position="524"/>
        <end position="556"/>
    </location>
</feature>
<keyword evidence="5" id="KW-0274">FAD</keyword>
<dbReference type="Proteomes" id="UP000004892">
    <property type="component" value="Unassembled WGS sequence"/>
</dbReference>
<dbReference type="GO" id="GO:0004458">
    <property type="term" value="F:D-lactate dehydrogenase (cytochrome) activity"/>
    <property type="evidence" value="ECO:0007669"/>
    <property type="project" value="UniProtKB-EC"/>
</dbReference>
<dbReference type="PANTHER" id="PTHR11748:SF111">
    <property type="entry name" value="D-LACTATE DEHYDROGENASE, MITOCHONDRIAL-RELATED"/>
    <property type="match status" value="1"/>
</dbReference>
<dbReference type="SUPFAM" id="SSF56176">
    <property type="entry name" value="FAD-binding/transporter-associated domain-like"/>
    <property type="match status" value="1"/>
</dbReference>
<keyword evidence="6" id="KW-0809">Transit peptide</keyword>
<dbReference type="InterPro" id="IPR017896">
    <property type="entry name" value="4Fe4S_Fe-S-bd"/>
</dbReference>
<evidence type="ECO:0000256" key="6">
    <source>
        <dbReference type="ARBA" id="ARBA00022946"/>
    </source>
</evidence>
<dbReference type="PROSITE" id="PS51379">
    <property type="entry name" value="4FE4S_FER_2"/>
    <property type="match status" value="1"/>
</dbReference>
<evidence type="ECO:0000259" key="12">
    <source>
        <dbReference type="PROSITE" id="PS51387"/>
    </source>
</evidence>
<accession>H1DL18</accession>
<dbReference type="GO" id="GO:0071949">
    <property type="term" value="F:FAD binding"/>
    <property type="evidence" value="ECO:0007669"/>
    <property type="project" value="InterPro"/>
</dbReference>
<proteinExistence type="inferred from homology"/>
<dbReference type="SUPFAM" id="SSF55103">
    <property type="entry name" value="FAD-linked oxidases, C-terminal domain"/>
    <property type="match status" value="1"/>
</dbReference>
<dbReference type="GeneID" id="98070471"/>
<dbReference type="GO" id="GO:0008720">
    <property type="term" value="F:D-lactate dehydrogenase (NAD+) activity"/>
    <property type="evidence" value="ECO:0007669"/>
    <property type="project" value="TreeGrafter"/>
</dbReference>
<keyword evidence="4" id="KW-0479">Metal-binding</keyword>
<dbReference type="InterPro" id="IPR016164">
    <property type="entry name" value="FAD-linked_Oxase-like_C"/>
</dbReference>
<keyword evidence="9" id="KW-0411">Iron-sulfur</keyword>
<dbReference type="GO" id="GO:0046872">
    <property type="term" value="F:metal ion binding"/>
    <property type="evidence" value="ECO:0007669"/>
    <property type="project" value="UniProtKB-KW"/>
</dbReference>
<evidence type="ECO:0000256" key="2">
    <source>
        <dbReference type="ARBA" id="ARBA00008000"/>
    </source>
</evidence>
<dbReference type="Pfam" id="PF02913">
    <property type="entry name" value="FAD-oxidase_C"/>
    <property type="match status" value="1"/>
</dbReference>
<dbReference type="SUPFAM" id="SSF46548">
    <property type="entry name" value="alpha-helical ferredoxin"/>
    <property type="match status" value="1"/>
</dbReference>
<sequence>MKERLIQDLSKVFEKNQILTSDLYREIYSRDGSYFNIKPEVIVRPENAAEVQQLLAIARSHQVGITFRTGGTSLSGQTVNDGIICELRTAWKRNEVRENGKKIWFEPGLTAAQVNKLLRTYQTKIGPDPASAVAAMMGGILSNNSSGMQTGTRYNAYHTLNSIEFMLANGHWYNSGSVEDRTRFEETERELCQGLTEIRREILNKEVLRNRIVEKYKIKNVTGYSVNAFVDFEHPMDIFAHLLIGAEGTLGFIISAELNTLPLLPVYSSAMLYFENATLAAAAAPLIGDSGAVAVEMMDYASLASLGPGKMDFPSGTTALLIDYGASGSEEMRGKIAELNPALRRLKGMVQMKDFTHTVAERERLWEIRDGIFPCVAGARIPGDAVILEDVAAPVDRLDLLVDGLQQLFRKYGYEGAVFGHARDGNLHPLITSGMRDRKEVGNFAYFMEGMVELVLSLNGSLKGEHGTGRAVAPFVEREWGSEIYGMMQRLKKLADPQGILNKGVIINSDPEAHLHPLKEMTLFGADFDYEKADTCIECGYCEHVCPSRNVTLTPRQRLQARRIIKREGDKELEKQYDYIGEKTCAVDGMCQLPCPMGINTGIVTDALRVKKAGKEETKIMLYAAEHFEATEKEIRGALKLAVGTEKVLSPYPFIWATDFLHKLIQQFPHWSEHFPMPRKLSFREEAEPDFIYFPSCVTRIFGASTLKKEDLISVILRLADKAGIKVRLPEKVQGLCCSQIWGHKGNPEGQKWMANCTIESFYKWTDQGRIPVFCDTTSCTHTLLYETGEKILTPGNFEKYQKLKILDITEWLKDYILPKAEQIRPKNRILLHPTCACRIMELVPAMLEIAHQCAKDVVLPENWGCCGASGDRGFIFPELSESATREESHEITSQKFDGCYSLARTCEIVMQDHMKQPYESIAYLVDETAIF</sequence>
<dbReference type="RefSeq" id="WP_009138097.1">
    <property type="nucleotide sequence ID" value="NZ_JH594598.1"/>
</dbReference>
<dbReference type="GO" id="GO:0051536">
    <property type="term" value="F:iron-sulfur cluster binding"/>
    <property type="evidence" value="ECO:0007669"/>
    <property type="project" value="UniProtKB-KW"/>
</dbReference>
<evidence type="ECO:0000313" key="13">
    <source>
        <dbReference type="EMBL" id="EHP45109.1"/>
    </source>
</evidence>
<dbReference type="eggNOG" id="COG0247">
    <property type="taxonomic scope" value="Bacteria"/>
</dbReference>
<keyword evidence="8" id="KW-0408">Iron</keyword>
<dbReference type="PATRIC" id="fig|742817.3.peg.3162"/>
<evidence type="ECO:0000256" key="5">
    <source>
        <dbReference type="ARBA" id="ARBA00022827"/>
    </source>
</evidence>
<comment type="cofactor">
    <cofactor evidence="1">
        <name>FAD</name>
        <dbReference type="ChEBI" id="CHEBI:57692"/>
    </cofactor>
</comment>
<dbReference type="EC" id="1.1.2.4" evidence="10"/>
<keyword evidence="7" id="KW-0560">Oxidoreductase</keyword>
<protein>
    <recommendedName>
        <fullName evidence="10">D-lactate dehydrogenase (cytochrome)</fullName>
        <ecNumber evidence="10">1.1.2.4</ecNumber>
    </recommendedName>
</protein>
<evidence type="ECO:0000256" key="3">
    <source>
        <dbReference type="ARBA" id="ARBA00022630"/>
    </source>
</evidence>
<dbReference type="InterPro" id="IPR009051">
    <property type="entry name" value="Helical_ferredxn"/>
</dbReference>
<dbReference type="EMBL" id="ADMC01000034">
    <property type="protein sequence ID" value="EHP45109.1"/>
    <property type="molecule type" value="Genomic_DNA"/>
</dbReference>
<dbReference type="Pfam" id="PF13183">
    <property type="entry name" value="Fer4_8"/>
    <property type="match status" value="1"/>
</dbReference>
<feature type="domain" description="FAD-binding PCMH-type" evidence="12">
    <location>
        <begin position="35"/>
        <end position="263"/>
    </location>
</feature>
<gene>
    <name evidence="13" type="ORF">HMPREF9449_02954</name>
</gene>
<dbReference type="STRING" id="742817.HMPREF9449_02954"/>
<dbReference type="InterPro" id="IPR004113">
    <property type="entry name" value="FAD-bd_oxidored_4_C"/>
</dbReference>
<dbReference type="InterPro" id="IPR006094">
    <property type="entry name" value="Oxid_FAD_bind_N"/>
</dbReference>
<comment type="similarity">
    <text evidence="2">Belongs to the FAD-binding oxidoreductase/transferase type 4 family.</text>
</comment>
<dbReference type="InterPro" id="IPR016167">
    <property type="entry name" value="FAD-bd_PCMH_sub1"/>
</dbReference>
<evidence type="ECO:0000259" key="11">
    <source>
        <dbReference type="PROSITE" id="PS51379"/>
    </source>
</evidence>
<dbReference type="Gene3D" id="1.10.1060.10">
    <property type="entry name" value="Alpha-helical ferredoxin"/>
    <property type="match status" value="1"/>
</dbReference>
<comment type="caution">
    <text evidence="13">The sequence shown here is derived from an EMBL/GenBank/DDBJ whole genome shotgun (WGS) entry which is preliminary data.</text>
</comment>
<dbReference type="InterPro" id="IPR016166">
    <property type="entry name" value="FAD-bd_PCMH"/>
</dbReference>
<evidence type="ECO:0000256" key="4">
    <source>
        <dbReference type="ARBA" id="ARBA00022723"/>
    </source>
</evidence>
<evidence type="ECO:0000256" key="9">
    <source>
        <dbReference type="ARBA" id="ARBA00023014"/>
    </source>
</evidence>
<dbReference type="InterPro" id="IPR016169">
    <property type="entry name" value="FAD-bd_PCMH_sub2"/>
</dbReference>
<evidence type="ECO:0000256" key="7">
    <source>
        <dbReference type="ARBA" id="ARBA00023002"/>
    </source>
</evidence>
<dbReference type="Gene3D" id="3.30.465.10">
    <property type="match status" value="1"/>
</dbReference>
<evidence type="ECO:0000256" key="1">
    <source>
        <dbReference type="ARBA" id="ARBA00001974"/>
    </source>
</evidence>
<dbReference type="eggNOG" id="COG0277">
    <property type="taxonomic scope" value="Bacteria"/>
</dbReference>
<dbReference type="HOGENOM" id="CLU_013688_0_0_10"/>
<dbReference type="PANTHER" id="PTHR11748">
    <property type="entry name" value="D-LACTATE DEHYDROGENASE"/>
    <property type="match status" value="1"/>
</dbReference>
<dbReference type="AlphaFoldDB" id="H1DL18"/>
<evidence type="ECO:0000256" key="8">
    <source>
        <dbReference type="ARBA" id="ARBA00023004"/>
    </source>
</evidence>
<dbReference type="InterPro" id="IPR036318">
    <property type="entry name" value="FAD-bd_PCMH-like_sf"/>
</dbReference>
<keyword evidence="14" id="KW-1185">Reference proteome</keyword>
<dbReference type="Pfam" id="PF01565">
    <property type="entry name" value="FAD_binding_4"/>
    <property type="match status" value="1"/>
</dbReference>
<evidence type="ECO:0000256" key="10">
    <source>
        <dbReference type="ARBA" id="ARBA00038897"/>
    </source>
</evidence>
<name>H1DL18_9BACT</name>
<dbReference type="PROSITE" id="PS51387">
    <property type="entry name" value="FAD_PCMH"/>
    <property type="match status" value="1"/>
</dbReference>
<dbReference type="InterPro" id="IPR017900">
    <property type="entry name" value="4Fe4S_Fe_S_CS"/>
</dbReference>
<evidence type="ECO:0000313" key="14">
    <source>
        <dbReference type="Proteomes" id="UP000004892"/>
    </source>
</evidence>